<name>A0A397V1P0_9GLOM</name>
<dbReference type="GO" id="GO:0033553">
    <property type="term" value="C:rDNA heterochromatin"/>
    <property type="evidence" value="ECO:0007669"/>
    <property type="project" value="TreeGrafter"/>
</dbReference>
<dbReference type="OrthoDB" id="2421327at2759"/>
<feature type="compositionally biased region" description="Polar residues" evidence="1">
    <location>
        <begin position="177"/>
        <end position="192"/>
    </location>
</feature>
<dbReference type="InterPro" id="IPR031915">
    <property type="entry name" value="Clr2_N"/>
</dbReference>
<dbReference type="InterPro" id="IPR038986">
    <property type="entry name" value="Clr2"/>
</dbReference>
<dbReference type="PANTHER" id="PTHR38046:SF1">
    <property type="entry name" value="CRYPTIC LOCI REGULATOR 2"/>
    <property type="match status" value="1"/>
</dbReference>
<evidence type="ECO:0000259" key="2">
    <source>
        <dbReference type="Pfam" id="PF16761"/>
    </source>
</evidence>
<dbReference type="GO" id="GO:0070824">
    <property type="term" value="C:SHREC complex"/>
    <property type="evidence" value="ECO:0007669"/>
    <property type="project" value="InterPro"/>
</dbReference>
<dbReference type="PANTHER" id="PTHR38046">
    <property type="entry name" value="CRYPTIC LOCI REGULATOR 2"/>
    <property type="match status" value="1"/>
</dbReference>
<comment type="caution">
    <text evidence="3">The sequence shown here is derived from an EMBL/GenBank/DDBJ whole genome shotgun (WGS) entry which is preliminary data.</text>
</comment>
<sequence length="579" mass="65546">MNVVITKIGISVTNSDGVGSTQPTNTDSDNATCYYRQIDKEDDKAVSWLTKLGQSLAKWLRENGEYKINKSQEVLLDFPEGYFLYEYLNVSSDGTRTSDIYLFGAHKFESPSQFIPHLKWLVSKDSQQCQCAHCPPPPKAIKSASNVSTSKSKVSRSSKSSSKTTTKSSKLSSESTHNPSESADSLQTSRSLAKSRMLKPSGDGESSKDSSTKEHKKDDRPKAKYAEYRTGEIVWVILAKTGDNILIDKFKDLSVGDSPITNWPGVIYSRGKIAPDVDIVKFTVKLVVLNTEVSIRRTGLIPWKAFNPVIPEEVLKNVIGSNSNEQLETEIDTNIQNYVRAVHRANEAAQTYSPMKMFKYVENNSRLKTVQDPGERQRLIDMEKYPHYEAFMYGAEMIRPGDLVRLVPENSMDLDTEPEYPEFLEIRTIYRHPEKGMQFTGNILQRGELLNKTGPVKLEDYKWWISHDIGEEYTIDLEDIAGRFYLMMPHLTARTSARVFKKLNDRMEIIESGSELEKSSQDISLNIVSPKRSMAKLSTRIDNSDESASPPKRQKKYIVKIPKKNSVKKTKKNKELTSS</sequence>
<accession>A0A397V1P0</accession>
<evidence type="ECO:0000313" key="4">
    <source>
        <dbReference type="Proteomes" id="UP000266673"/>
    </source>
</evidence>
<feature type="compositionally biased region" description="Basic residues" evidence="1">
    <location>
        <begin position="552"/>
        <end position="572"/>
    </location>
</feature>
<organism evidence="3 4">
    <name type="scientific">Gigaspora rosea</name>
    <dbReference type="NCBI Taxonomy" id="44941"/>
    <lineage>
        <taxon>Eukaryota</taxon>
        <taxon>Fungi</taxon>
        <taxon>Fungi incertae sedis</taxon>
        <taxon>Mucoromycota</taxon>
        <taxon>Glomeromycotina</taxon>
        <taxon>Glomeromycetes</taxon>
        <taxon>Diversisporales</taxon>
        <taxon>Gigasporaceae</taxon>
        <taxon>Gigaspora</taxon>
    </lineage>
</organism>
<reference evidence="3 4" key="1">
    <citation type="submission" date="2018-06" db="EMBL/GenBank/DDBJ databases">
        <title>Comparative genomics reveals the genomic features of Rhizophagus irregularis, R. cerebriforme, R. diaphanum and Gigaspora rosea, and their symbiotic lifestyle signature.</title>
        <authorList>
            <person name="Morin E."/>
            <person name="San Clemente H."/>
            <person name="Chen E.C.H."/>
            <person name="De La Providencia I."/>
            <person name="Hainaut M."/>
            <person name="Kuo A."/>
            <person name="Kohler A."/>
            <person name="Murat C."/>
            <person name="Tang N."/>
            <person name="Roy S."/>
            <person name="Loubradou J."/>
            <person name="Henrissat B."/>
            <person name="Grigoriev I.V."/>
            <person name="Corradi N."/>
            <person name="Roux C."/>
            <person name="Martin F.M."/>
        </authorList>
    </citation>
    <scope>NUCLEOTIDE SEQUENCE [LARGE SCALE GENOMIC DNA]</scope>
    <source>
        <strain evidence="3 4">DAOM 194757</strain>
    </source>
</reference>
<evidence type="ECO:0000313" key="3">
    <source>
        <dbReference type="EMBL" id="RIB15841.1"/>
    </source>
</evidence>
<dbReference type="EMBL" id="QKWP01000718">
    <property type="protein sequence ID" value="RIB15841.1"/>
    <property type="molecule type" value="Genomic_DNA"/>
</dbReference>
<feature type="compositionally biased region" description="Low complexity" evidence="1">
    <location>
        <begin position="142"/>
        <end position="176"/>
    </location>
</feature>
<keyword evidence="4" id="KW-1185">Reference proteome</keyword>
<dbReference type="GO" id="GO:0030466">
    <property type="term" value="P:silent mating-type cassette heterochromatin formation"/>
    <property type="evidence" value="ECO:0007669"/>
    <property type="project" value="TreeGrafter"/>
</dbReference>
<dbReference type="Proteomes" id="UP000266673">
    <property type="component" value="Unassembled WGS sequence"/>
</dbReference>
<dbReference type="GO" id="GO:0031934">
    <property type="term" value="C:mating-type region heterochromatin"/>
    <property type="evidence" value="ECO:0007669"/>
    <property type="project" value="TreeGrafter"/>
</dbReference>
<dbReference type="STRING" id="44941.A0A397V1P0"/>
<protein>
    <recommendedName>
        <fullName evidence="2">Cryptic loci regulator 2 N-terminal domain-containing protein</fullName>
    </recommendedName>
</protein>
<feature type="region of interest" description="Disordered" evidence="1">
    <location>
        <begin position="537"/>
        <end position="579"/>
    </location>
</feature>
<evidence type="ECO:0000256" key="1">
    <source>
        <dbReference type="SAM" id="MobiDB-lite"/>
    </source>
</evidence>
<gene>
    <name evidence="3" type="ORF">C2G38_2039049</name>
</gene>
<proteinExistence type="predicted"/>
<feature type="compositionally biased region" description="Basic and acidic residues" evidence="1">
    <location>
        <begin position="205"/>
        <end position="223"/>
    </location>
</feature>
<dbReference type="Pfam" id="PF16761">
    <property type="entry name" value="Clr2_transil"/>
    <property type="match status" value="1"/>
</dbReference>
<feature type="region of interest" description="Disordered" evidence="1">
    <location>
        <begin position="136"/>
        <end position="223"/>
    </location>
</feature>
<dbReference type="AlphaFoldDB" id="A0A397V1P0"/>
<feature type="domain" description="Cryptic loci regulator 2 N-terminal" evidence="2">
    <location>
        <begin position="75"/>
        <end position="134"/>
    </location>
</feature>